<protein>
    <submittedName>
        <fullName evidence="1">Uncharacterized protein</fullName>
    </submittedName>
</protein>
<organism evidence="1 2">
    <name type="scientific">Crossiella equi</name>
    <dbReference type="NCBI Taxonomy" id="130796"/>
    <lineage>
        <taxon>Bacteria</taxon>
        <taxon>Bacillati</taxon>
        <taxon>Actinomycetota</taxon>
        <taxon>Actinomycetes</taxon>
        <taxon>Pseudonocardiales</taxon>
        <taxon>Pseudonocardiaceae</taxon>
        <taxon>Crossiella</taxon>
    </lineage>
</organism>
<reference evidence="1 2" key="1">
    <citation type="submission" date="2021-03" db="EMBL/GenBank/DDBJ databases">
        <title>Sequencing the genomes of 1000 actinobacteria strains.</title>
        <authorList>
            <person name="Klenk H.-P."/>
        </authorList>
    </citation>
    <scope>NUCLEOTIDE SEQUENCE [LARGE SCALE GENOMIC DNA]</scope>
    <source>
        <strain evidence="1 2">DSM 44580</strain>
    </source>
</reference>
<dbReference type="EMBL" id="JAGIOO010000001">
    <property type="protein sequence ID" value="MBP2479292.1"/>
    <property type="molecule type" value="Genomic_DNA"/>
</dbReference>
<gene>
    <name evidence="1" type="ORF">JOF53_008164</name>
</gene>
<comment type="caution">
    <text evidence="1">The sequence shown here is derived from an EMBL/GenBank/DDBJ whole genome shotgun (WGS) entry which is preliminary data.</text>
</comment>
<evidence type="ECO:0000313" key="1">
    <source>
        <dbReference type="EMBL" id="MBP2479292.1"/>
    </source>
</evidence>
<proteinExistence type="predicted"/>
<sequence>MAQLYDQLSEAVYQASYRVTEDELAAELITVGIFIQVWDRPGELTGVAAPADSKVLGRRLEALAHRRAEAWCADQDRVHLAEIPPRRPR</sequence>
<dbReference type="RefSeq" id="WP_143343137.1">
    <property type="nucleotide sequence ID" value="NZ_JAGIOO010000001.1"/>
</dbReference>
<evidence type="ECO:0000313" key="2">
    <source>
        <dbReference type="Proteomes" id="UP001519363"/>
    </source>
</evidence>
<accession>A0ABS5ASC0</accession>
<name>A0ABS5ASC0_9PSEU</name>
<dbReference type="Proteomes" id="UP001519363">
    <property type="component" value="Unassembled WGS sequence"/>
</dbReference>
<keyword evidence="2" id="KW-1185">Reference proteome</keyword>